<name>A0ABV4TVI0_9GAMM</name>
<dbReference type="Pfam" id="PF03704">
    <property type="entry name" value="BTAD"/>
    <property type="match status" value="1"/>
</dbReference>
<keyword evidence="2" id="KW-0804">Transcription</keyword>
<dbReference type="PANTHER" id="PTHR35807:SF1">
    <property type="entry name" value="TRANSCRIPTIONAL REGULATOR REDD"/>
    <property type="match status" value="1"/>
</dbReference>
<evidence type="ECO:0000313" key="5">
    <source>
        <dbReference type="Proteomes" id="UP001575181"/>
    </source>
</evidence>
<reference evidence="4 5" key="1">
    <citation type="submission" date="2024-08" db="EMBL/GenBank/DDBJ databases">
        <title>Whole-genome sequencing of halo(alkali)philic microorganisms from hypersaline lakes.</title>
        <authorList>
            <person name="Sorokin D.Y."/>
            <person name="Merkel A.Y."/>
            <person name="Messina E."/>
            <person name="Yakimov M."/>
        </authorList>
    </citation>
    <scope>NUCLEOTIDE SEQUENCE [LARGE SCALE GENOMIC DNA]</scope>
    <source>
        <strain evidence="4 5">Cl-TMA</strain>
    </source>
</reference>
<dbReference type="Proteomes" id="UP001575181">
    <property type="component" value="Unassembled WGS sequence"/>
</dbReference>
<dbReference type="SMART" id="SM01043">
    <property type="entry name" value="BTAD"/>
    <property type="match status" value="1"/>
</dbReference>
<comment type="caution">
    <text evidence="4">The sequence shown here is derived from an EMBL/GenBank/DDBJ whole genome shotgun (WGS) entry which is preliminary data.</text>
</comment>
<dbReference type="InterPro" id="IPR011992">
    <property type="entry name" value="EF-hand-dom_pair"/>
</dbReference>
<sequence length="452" mass="49824">MKAGVIRIQLLGALEARGPGEAWIAPRGTAVRALLAYLLAGPEERPTRERLSLLLWPDAEPDAVLGRLRQVLIKLEGQLSDLLPGRYLLRDRNSVGIDPAAPLETDWGELQRLLNQGAPRRAVGLVGGQALADTAPTSPELEEWMEAFRCRAQVAQLAILEDAASAALKAGAPAEARRHADHMLTLEPWHEQGHRLMMEALTALGAPGAAMAQFESCRAVLRKALDSEPEEATCAAAEAVRQAAQHPVTTLPAPYAQDPRSWLHPLPRKKLEHLFRVLDEDGDGFLEETDFLRKVERLREPFRVGRGSATLETARGYLQGWWQLMAPWAGGDHSAGGLSLSDWLRFWWSQQQIAGEVLEDLPGAYSSHDRLTTELLFRITDRSSQGHLTERDFALWLTSWTPHLDVDAPRAYRHLTAGNGLLDVNAVVRATYEFKFGTMPGTAGDALFGLLP</sequence>
<keyword evidence="5" id="KW-1185">Reference proteome</keyword>
<dbReference type="Gene3D" id="1.25.40.10">
    <property type="entry name" value="Tetratricopeptide repeat domain"/>
    <property type="match status" value="1"/>
</dbReference>
<dbReference type="InterPro" id="IPR051677">
    <property type="entry name" value="AfsR-DnrI-RedD_regulator"/>
</dbReference>
<dbReference type="EMBL" id="JBGUAW010000007">
    <property type="protein sequence ID" value="MFA9461335.1"/>
    <property type="molecule type" value="Genomic_DNA"/>
</dbReference>
<dbReference type="PANTHER" id="PTHR35807">
    <property type="entry name" value="TRANSCRIPTIONAL REGULATOR REDD-RELATED"/>
    <property type="match status" value="1"/>
</dbReference>
<protein>
    <submittedName>
        <fullName evidence="4">BTAD domain-containing putative transcriptional regulator</fullName>
    </submittedName>
</protein>
<dbReference type="InterPro" id="IPR005158">
    <property type="entry name" value="BTAD"/>
</dbReference>
<dbReference type="Gene3D" id="1.10.238.10">
    <property type="entry name" value="EF-hand"/>
    <property type="match status" value="1"/>
</dbReference>
<dbReference type="InterPro" id="IPR036388">
    <property type="entry name" value="WH-like_DNA-bd_sf"/>
</dbReference>
<accession>A0ABV4TVI0</accession>
<keyword evidence="1" id="KW-0805">Transcription regulation</keyword>
<dbReference type="SUPFAM" id="SSF47473">
    <property type="entry name" value="EF-hand"/>
    <property type="match status" value="1"/>
</dbReference>
<evidence type="ECO:0000259" key="3">
    <source>
        <dbReference type="PROSITE" id="PS50222"/>
    </source>
</evidence>
<proteinExistence type="predicted"/>
<dbReference type="InterPro" id="IPR002048">
    <property type="entry name" value="EF_hand_dom"/>
</dbReference>
<dbReference type="SUPFAM" id="SSF48452">
    <property type="entry name" value="TPR-like"/>
    <property type="match status" value="1"/>
</dbReference>
<dbReference type="InterPro" id="IPR018247">
    <property type="entry name" value="EF_Hand_1_Ca_BS"/>
</dbReference>
<gene>
    <name evidence="4" type="ORF">ACERLL_10905</name>
</gene>
<dbReference type="InterPro" id="IPR011990">
    <property type="entry name" value="TPR-like_helical_dom_sf"/>
</dbReference>
<dbReference type="Gene3D" id="1.10.10.10">
    <property type="entry name" value="Winged helix-like DNA-binding domain superfamily/Winged helix DNA-binding domain"/>
    <property type="match status" value="1"/>
</dbReference>
<feature type="domain" description="EF-hand" evidence="3">
    <location>
        <begin position="266"/>
        <end position="301"/>
    </location>
</feature>
<dbReference type="RefSeq" id="WP_373656124.1">
    <property type="nucleotide sequence ID" value="NZ_JBGUAW010000007.1"/>
</dbReference>
<dbReference type="PROSITE" id="PS00018">
    <property type="entry name" value="EF_HAND_1"/>
    <property type="match status" value="1"/>
</dbReference>
<evidence type="ECO:0000313" key="4">
    <source>
        <dbReference type="EMBL" id="MFA9461335.1"/>
    </source>
</evidence>
<organism evidence="4 5">
    <name type="scientific">Thiohalorhabdus methylotrophus</name>
    <dbReference type="NCBI Taxonomy" id="3242694"/>
    <lineage>
        <taxon>Bacteria</taxon>
        <taxon>Pseudomonadati</taxon>
        <taxon>Pseudomonadota</taxon>
        <taxon>Gammaproteobacteria</taxon>
        <taxon>Thiohalorhabdales</taxon>
        <taxon>Thiohalorhabdaceae</taxon>
        <taxon>Thiohalorhabdus</taxon>
    </lineage>
</organism>
<dbReference type="PROSITE" id="PS50222">
    <property type="entry name" value="EF_HAND_2"/>
    <property type="match status" value="1"/>
</dbReference>
<evidence type="ECO:0000256" key="1">
    <source>
        <dbReference type="ARBA" id="ARBA00023015"/>
    </source>
</evidence>
<evidence type="ECO:0000256" key="2">
    <source>
        <dbReference type="ARBA" id="ARBA00023163"/>
    </source>
</evidence>